<dbReference type="Proteomes" id="UP001221142">
    <property type="component" value="Unassembled WGS sequence"/>
</dbReference>
<reference evidence="5" key="1">
    <citation type="submission" date="2023-03" db="EMBL/GenBank/DDBJ databases">
        <title>Massive genome expansion in bonnet fungi (Mycena s.s.) driven by repeated elements and novel gene families across ecological guilds.</title>
        <authorList>
            <consortium name="Lawrence Berkeley National Laboratory"/>
            <person name="Harder C.B."/>
            <person name="Miyauchi S."/>
            <person name="Viragh M."/>
            <person name="Kuo A."/>
            <person name="Thoen E."/>
            <person name="Andreopoulos B."/>
            <person name="Lu D."/>
            <person name="Skrede I."/>
            <person name="Drula E."/>
            <person name="Henrissat B."/>
            <person name="Morin E."/>
            <person name="Kohler A."/>
            <person name="Barry K."/>
            <person name="LaButti K."/>
            <person name="Morin E."/>
            <person name="Salamov A."/>
            <person name="Lipzen A."/>
            <person name="Mereny Z."/>
            <person name="Hegedus B."/>
            <person name="Baldrian P."/>
            <person name="Stursova M."/>
            <person name="Weitz H."/>
            <person name="Taylor A."/>
            <person name="Grigoriev I.V."/>
            <person name="Nagy L.G."/>
            <person name="Martin F."/>
            <person name="Kauserud H."/>
        </authorList>
    </citation>
    <scope>NUCLEOTIDE SEQUENCE</scope>
    <source>
        <strain evidence="5">9284</strain>
    </source>
</reference>
<keyword evidence="6" id="KW-1185">Reference proteome</keyword>
<comment type="caution">
    <text evidence="5">The sequence shown here is derived from an EMBL/GenBank/DDBJ whole genome shotgun (WGS) entry which is preliminary data.</text>
</comment>
<sequence length="294" mass="32542">MNKSTVPHPLPKIAVTGSNGSVGKRVVLRALAHGYRVLGIDHNALSTANDRDLGENFTFLQVDLRNYDETLKALEGCEAILHLAALPRPGDYKVVVHNTNVVMSWNILRAAAELGINRVAQASSVNVLRGLFATEQHFEFFPIDESHPCLPDEPYGLSKVISELQADTIVRRYPDMRVANLRLHWSVPSRAFVQQADVSDEYRRKDLWGYVQEDSAAEAFILAISQPTVKWPSAAESFFIVAPETTFDGETSQLLQEHWPNVPVKAGGITGGAGFFNCSKAKDLLGWEHNPNLI</sequence>
<evidence type="ECO:0000256" key="2">
    <source>
        <dbReference type="ARBA" id="ARBA00023002"/>
    </source>
</evidence>
<dbReference type="PANTHER" id="PTHR43103:SF5">
    <property type="entry name" value="4-EPIMERASE, PUTATIVE (AFU_ORTHOLOGUE AFUA_7G00360)-RELATED"/>
    <property type="match status" value="1"/>
</dbReference>
<dbReference type="PANTHER" id="PTHR43103">
    <property type="entry name" value="NUCLEOSIDE-DIPHOSPHATE-SUGAR EPIMERASE"/>
    <property type="match status" value="1"/>
</dbReference>
<accession>A0AAD7FYU3</accession>
<evidence type="ECO:0000256" key="3">
    <source>
        <dbReference type="ARBA" id="ARBA00023027"/>
    </source>
</evidence>
<keyword evidence="3" id="KW-0520">NAD</keyword>
<evidence type="ECO:0000259" key="4">
    <source>
        <dbReference type="Pfam" id="PF01370"/>
    </source>
</evidence>
<name>A0AAD7FYU3_9AGAR</name>
<evidence type="ECO:0000256" key="1">
    <source>
        <dbReference type="ARBA" id="ARBA00007637"/>
    </source>
</evidence>
<dbReference type="AlphaFoldDB" id="A0AAD7FYU3"/>
<feature type="domain" description="NAD-dependent epimerase/dehydratase" evidence="4">
    <location>
        <begin position="13"/>
        <end position="183"/>
    </location>
</feature>
<comment type="similarity">
    <text evidence="1">Belongs to the NAD(P)-dependent epimerase/dehydratase family.</text>
</comment>
<organism evidence="5 6">
    <name type="scientific">Roridomyces roridus</name>
    <dbReference type="NCBI Taxonomy" id="1738132"/>
    <lineage>
        <taxon>Eukaryota</taxon>
        <taxon>Fungi</taxon>
        <taxon>Dikarya</taxon>
        <taxon>Basidiomycota</taxon>
        <taxon>Agaricomycotina</taxon>
        <taxon>Agaricomycetes</taxon>
        <taxon>Agaricomycetidae</taxon>
        <taxon>Agaricales</taxon>
        <taxon>Marasmiineae</taxon>
        <taxon>Mycenaceae</taxon>
        <taxon>Roridomyces</taxon>
    </lineage>
</organism>
<evidence type="ECO:0000313" key="6">
    <source>
        <dbReference type="Proteomes" id="UP001221142"/>
    </source>
</evidence>
<gene>
    <name evidence="5" type="ORF">FB45DRAFT_974323</name>
</gene>
<dbReference type="Gene3D" id="3.40.50.720">
    <property type="entry name" value="NAD(P)-binding Rossmann-like Domain"/>
    <property type="match status" value="1"/>
</dbReference>
<evidence type="ECO:0000313" key="5">
    <source>
        <dbReference type="EMBL" id="KAJ7650398.1"/>
    </source>
</evidence>
<proteinExistence type="inferred from homology"/>
<dbReference type="SUPFAM" id="SSF51735">
    <property type="entry name" value="NAD(P)-binding Rossmann-fold domains"/>
    <property type="match status" value="1"/>
</dbReference>
<dbReference type="InterPro" id="IPR036291">
    <property type="entry name" value="NAD(P)-bd_dom_sf"/>
</dbReference>
<dbReference type="GO" id="GO:0016491">
    <property type="term" value="F:oxidoreductase activity"/>
    <property type="evidence" value="ECO:0007669"/>
    <property type="project" value="UniProtKB-KW"/>
</dbReference>
<protein>
    <recommendedName>
        <fullName evidence="4">NAD-dependent epimerase/dehydratase domain-containing protein</fullName>
    </recommendedName>
</protein>
<dbReference type="Pfam" id="PF01370">
    <property type="entry name" value="Epimerase"/>
    <property type="match status" value="1"/>
</dbReference>
<keyword evidence="2" id="KW-0560">Oxidoreductase</keyword>
<dbReference type="InterPro" id="IPR001509">
    <property type="entry name" value="Epimerase_deHydtase"/>
</dbReference>
<dbReference type="EMBL" id="JARKIF010000001">
    <property type="protein sequence ID" value="KAJ7650398.1"/>
    <property type="molecule type" value="Genomic_DNA"/>
</dbReference>